<feature type="region of interest" description="Disordered" evidence="2">
    <location>
        <begin position="102"/>
        <end position="124"/>
    </location>
</feature>
<evidence type="ECO:0008006" key="5">
    <source>
        <dbReference type="Google" id="ProtNLM"/>
    </source>
</evidence>
<dbReference type="PANTHER" id="PTHR31977">
    <property type="entry name" value="UPF0696 PROTEIN C11ORF68"/>
    <property type="match status" value="1"/>
</dbReference>
<dbReference type="InterPro" id="IPR023398">
    <property type="entry name" value="TIF_eIF4e-like"/>
</dbReference>
<dbReference type="Proteomes" id="UP001187682">
    <property type="component" value="Unassembled WGS sequence"/>
</dbReference>
<accession>A0AAE8MXM4</accession>
<protein>
    <recommendedName>
        <fullName evidence="5">DUF1917 domain-containing protein</fullName>
    </recommendedName>
</protein>
<dbReference type="Gene3D" id="3.30.760.10">
    <property type="entry name" value="RNA Cap, Translation Initiation Factor Eif4e"/>
    <property type="match status" value="1"/>
</dbReference>
<dbReference type="SUPFAM" id="SSF55418">
    <property type="entry name" value="eIF4e-like"/>
    <property type="match status" value="1"/>
</dbReference>
<reference evidence="3" key="1">
    <citation type="submission" date="2018-03" db="EMBL/GenBank/DDBJ databases">
        <authorList>
            <person name="Guldener U."/>
        </authorList>
    </citation>
    <scope>NUCLEOTIDE SEQUENCE</scope>
</reference>
<comment type="similarity">
    <text evidence="1">Belongs to the UPF0696 family.</text>
</comment>
<dbReference type="AlphaFoldDB" id="A0AAE8MXM4"/>
<keyword evidence="4" id="KW-1185">Reference proteome</keyword>
<proteinExistence type="inferred from homology"/>
<evidence type="ECO:0000313" key="3">
    <source>
        <dbReference type="EMBL" id="SPO01339.1"/>
    </source>
</evidence>
<dbReference type="InterPro" id="IPR015034">
    <property type="entry name" value="Bles03"/>
</dbReference>
<comment type="caution">
    <text evidence="3">The sequence shown here is derived from an EMBL/GenBank/DDBJ whole genome shotgun (WGS) entry which is preliminary data.</text>
</comment>
<sequence length="299" mass="33805">MDIDSDFYGDEEVKSDLTRRVEQLDTQMWWDGRRAAAPVPQSRQQETPDTSHLHNAYDGVPHAWQLSETLDDFFSRLPPLTTIASPDTPWIYICNPHVVRKHKSDGQNQHSKGNENEGTEEEGSNLAVANEGGMERLHILSNFIRGALTMGGGSAAVMRDVENEKQAATGDILNLAWACKVRCGKWMIFCDPKIVNDTWEIVARATANNELGIAAKVAPCPDESLRYRERLICVYTKDFADRRDVGRVIRRLRELRLVEARGKTLYYKPDIFTYIGLDSGNPWGLRSSIYSSRDVFPST</sequence>
<organism evidence="3 4">
    <name type="scientific">Cephalotrichum gorgonifer</name>
    <dbReference type="NCBI Taxonomy" id="2041049"/>
    <lineage>
        <taxon>Eukaryota</taxon>
        <taxon>Fungi</taxon>
        <taxon>Dikarya</taxon>
        <taxon>Ascomycota</taxon>
        <taxon>Pezizomycotina</taxon>
        <taxon>Sordariomycetes</taxon>
        <taxon>Hypocreomycetidae</taxon>
        <taxon>Microascales</taxon>
        <taxon>Microascaceae</taxon>
        <taxon>Cephalotrichum</taxon>
    </lineage>
</organism>
<name>A0AAE8MXM4_9PEZI</name>
<dbReference type="PANTHER" id="PTHR31977:SF1">
    <property type="entry name" value="UPF0696 PROTEIN C11ORF68"/>
    <property type="match status" value="1"/>
</dbReference>
<dbReference type="EMBL" id="ONZQ02000005">
    <property type="protein sequence ID" value="SPO01339.1"/>
    <property type="molecule type" value="Genomic_DNA"/>
</dbReference>
<evidence type="ECO:0000313" key="4">
    <source>
        <dbReference type="Proteomes" id="UP001187682"/>
    </source>
</evidence>
<gene>
    <name evidence="3" type="ORF">DNG_04015</name>
</gene>
<dbReference type="Pfam" id="PF08939">
    <property type="entry name" value="Bles03"/>
    <property type="match status" value="1"/>
</dbReference>
<evidence type="ECO:0000256" key="2">
    <source>
        <dbReference type="SAM" id="MobiDB-lite"/>
    </source>
</evidence>
<evidence type="ECO:0000256" key="1">
    <source>
        <dbReference type="ARBA" id="ARBA00010568"/>
    </source>
</evidence>